<keyword evidence="4" id="KW-1185">Reference proteome</keyword>
<feature type="transmembrane region" description="Helical" evidence="2">
    <location>
        <begin position="12"/>
        <end position="30"/>
    </location>
</feature>
<feature type="transmembrane region" description="Helical" evidence="2">
    <location>
        <begin position="42"/>
        <end position="64"/>
    </location>
</feature>
<dbReference type="EMBL" id="JAHESD010000030">
    <property type="protein sequence ID" value="MBT1704378.1"/>
    <property type="molecule type" value="Genomic_DNA"/>
</dbReference>
<keyword evidence="2" id="KW-1133">Transmembrane helix</keyword>
<dbReference type="PANTHER" id="PTHR37947">
    <property type="entry name" value="BLL2462 PROTEIN"/>
    <property type="match status" value="1"/>
</dbReference>
<keyword evidence="2" id="KW-0812">Transmembrane</keyword>
<evidence type="ECO:0000256" key="1">
    <source>
        <dbReference type="SAM" id="Coils"/>
    </source>
</evidence>
<proteinExistence type="predicted"/>
<dbReference type="PANTHER" id="PTHR37947:SF1">
    <property type="entry name" value="BLL2462 PROTEIN"/>
    <property type="match status" value="1"/>
</dbReference>
<keyword evidence="2" id="KW-0472">Membrane</keyword>
<name>A0ABS5VTJ4_9BACT</name>
<keyword evidence="1" id="KW-0175">Coiled coil</keyword>
<evidence type="ECO:0000313" key="4">
    <source>
        <dbReference type="Proteomes" id="UP000772618"/>
    </source>
</evidence>
<dbReference type="Proteomes" id="UP000772618">
    <property type="component" value="Unassembled WGS sequence"/>
</dbReference>
<feature type="coiled-coil region" evidence="1">
    <location>
        <begin position="608"/>
        <end position="662"/>
    </location>
</feature>
<reference evidence="3 4" key="1">
    <citation type="submission" date="2021-05" db="EMBL/GenBank/DDBJ databases">
        <title>A Polyphasic approach of four new species of the genus Ohtaekwangia: Ohtaekwangia histidinii sp. nov., Ohtaekwangia cretensis sp. nov., Ohtaekwangia indiensis sp. nov., Ohtaekwangia reichenbachii sp. nov. from diverse environment.</title>
        <authorList>
            <person name="Octaviana S."/>
        </authorList>
    </citation>
    <scope>NUCLEOTIDE SEQUENCE [LARGE SCALE GENOMIC DNA]</scope>
    <source>
        <strain evidence="3 4">PWU20</strain>
    </source>
</reference>
<sequence>MRRVILESAPEFVVVCVLIGLAYAFIQYYRTRQQPWGKAINWLLFSIRAILTFFLAFLLLGPIVKQINNLFEKPHFIVLYDNSASVKEATDSVLLKQTQQQLSTAAQALEEKGYDVATHTLLEEDANNIQYTASQSDIQGALRRISNRYEGQNIAGVILASDGIYNSGLSPLYASFNYPVYTIGLGDTTERTDVSIKNVSYNKIAYQGNKFPLRAEVQAKNLKAQDLVVSVFKRGKLVDRQTKRTTGEGLISFDFQVLAEEQGIQKLDVQVEPKDGEQNVRNNRSSVFVEVVEGKKKILLVAPSPHPDIKALREVIEKNSNYEFLLHIPGVSEQQPNRLRADDIDLAIFHQSPDLRGRTNTLFQSFVKGKSSLLLVLGLQSDLRYLAAQGMPVKFDNTPRDYDEVTPVINPAFSNFSLSEEANTIIANFPPVSVHFGKHNLPLTSTPLLYQRIGNVNTQKPLLTVDIKESRKISVTFGEGLWRWRLNEFDRTENTTSFDELFGKLIQFLSTTDDKRKFRSYPLQQEFSDTEAVVFESQVYNDIFEPVYGNNIKIFITDESGKRNEYSYVTSPGNIRYQIGGLKEGVYRYRSQTVINGKTEEVRGEFAVVEQQAELQNLTADFDLLKRLSFQTGGRFYEASKIGELQQELQKTEARSIIHTEETFDSIINLKWVFWLLITLVSAEWFLRRYHGSY</sequence>
<protein>
    <submittedName>
        <fullName evidence="3">VWA domain-containing protein</fullName>
    </submittedName>
</protein>
<gene>
    <name evidence="3" type="ORF">KK060_13870</name>
</gene>
<accession>A0ABS5VTJ4</accession>
<evidence type="ECO:0000313" key="3">
    <source>
        <dbReference type="EMBL" id="MBT1704378.1"/>
    </source>
</evidence>
<comment type="caution">
    <text evidence="3">The sequence shown here is derived from an EMBL/GenBank/DDBJ whole genome shotgun (WGS) entry which is preliminary data.</text>
</comment>
<evidence type="ECO:0000256" key="2">
    <source>
        <dbReference type="SAM" id="Phobius"/>
    </source>
</evidence>
<dbReference type="RefSeq" id="WP_254154334.1">
    <property type="nucleotide sequence ID" value="NZ_JAHESD010000030.1"/>
</dbReference>
<organism evidence="3 4">
    <name type="scientific">Chryseosolibacter indicus</name>
    <dbReference type="NCBI Taxonomy" id="2782351"/>
    <lineage>
        <taxon>Bacteria</taxon>
        <taxon>Pseudomonadati</taxon>
        <taxon>Bacteroidota</taxon>
        <taxon>Cytophagia</taxon>
        <taxon>Cytophagales</taxon>
        <taxon>Chryseotaleaceae</taxon>
        <taxon>Chryseosolibacter</taxon>
    </lineage>
</organism>